<evidence type="ECO:0000313" key="3">
    <source>
        <dbReference type="Proteomes" id="UP000218811"/>
    </source>
</evidence>
<dbReference type="Proteomes" id="UP000218811">
    <property type="component" value="Unassembled WGS sequence"/>
</dbReference>
<dbReference type="AlphaFoldDB" id="A0A2H3J8A3"/>
<keyword evidence="3" id="KW-1185">Reference proteome</keyword>
<gene>
    <name evidence="2" type="ORF">WOLCODRAFT_135362</name>
</gene>
<proteinExistence type="predicted"/>
<sequence length="934" mass="103296">MAAVHNVLSVLDVFSRAPDKAALEQANTWLQDFQHSPDAWTTCNVLLLSANVPQSAKLFAAQTFRTKVTYDLHEMNSADVIRVRDMLVAALQRYHTGPRNVMVQLCLAIAGVALQLPAWEDPVQNMIDTFGRDPQTVPALLQFLTLLPEELYSNTKIPITDDDYKERAAVLLTANASKVIDLLAMYLQATGVTSSIQTQIFNCLSSWLAAGEIVAASLRDSPLLPLAFEALASDELFDAAVSTLCDLIHETQEIGDNMPVIELIVPRVIALRPKLTEYREDPDRIRGYARIFAEAGETYRSLILNHPETFFPIVEAIGECSAYPDLDIVPITFPFWMRLAQSLGKRPSIPPPFLEAYKALMDVIIGHLRFPEELSSLIGQEAENFRSFRHVMGDTLKDCCYVLGADICLLAAYDMITAALARGPTAVSWQEIEAPLFSMRSMGAEVDPTDDKAVPKIMDLIPSLPAHPRVRYAALLIISRYTEWVNRHPQYIPFQLQYISAGFEDSDSEVNAAAGQALKYLCQDCRRHLIDVLPQLHTFLSSMGSKLAQDDKIQVYEAIAYVISAMPMEQAAQSLRTFSLDILAQVHAIATKPTVATKEELHAVCDGLENLEVMLGVIDSFGEELPAACQNSAQEAWVFFDPFIAKYGSDYQICERATRVLRLGLAFFGSTARPVLPSVLTRMSASFEATGFSSYLWIIGKIVGLFGNEENPALRVAFKAAFESTSNNLVSLLQQKAPANIPDVMEDYLQMLLKMLDYAPDVFFTSIAFPVAFRAAMAALTVVHSDIIFAALELLRNILTHDCLTPPTAAPPPPKFPLYAAAIRPVVQKEGLQLTGYLLAGLVGDFPEESTSMVVTILRVLAGLCQTELLSWLPPVLQQLPSTSAPDLVKTQFLTDMSSAVQSAEYDKVKRAVLALHRASRKARERRRATQLEM</sequence>
<dbReference type="InterPro" id="IPR013598">
    <property type="entry name" value="Exportin-1/Importin-b-like"/>
</dbReference>
<dbReference type="InterPro" id="IPR001494">
    <property type="entry name" value="Importin-beta_N"/>
</dbReference>
<dbReference type="Pfam" id="PF03810">
    <property type="entry name" value="IBN_N"/>
    <property type="match status" value="1"/>
</dbReference>
<dbReference type="InterPro" id="IPR057941">
    <property type="entry name" value="TPR_TNPO3_IPO13_2nd"/>
</dbReference>
<dbReference type="PANTHER" id="PTHR12363:SF53">
    <property type="entry name" value="MRNA TRANSPORT REGULATOR MTR10"/>
    <property type="match status" value="1"/>
</dbReference>
<dbReference type="OrthoDB" id="435593at2759"/>
<protein>
    <submittedName>
        <fullName evidence="2">ARM repeat-containing protein</fullName>
    </submittedName>
</protein>
<dbReference type="STRING" id="742152.A0A2H3J8A3"/>
<dbReference type="PANTHER" id="PTHR12363">
    <property type="entry name" value="TRANSPORTIN 3 AND IMPORTIN 13"/>
    <property type="match status" value="1"/>
</dbReference>
<dbReference type="Pfam" id="PF24138">
    <property type="entry name" value="TPR_TNPO3_IPO13_2nd"/>
    <property type="match status" value="1"/>
</dbReference>
<evidence type="ECO:0000313" key="2">
    <source>
        <dbReference type="EMBL" id="PCH33868.1"/>
    </source>
</evidence>
<dbReference type="PROSITE" id="PS50166">
    <property type="entry name" value="IMPORTIN_B_NT"/>
    <property type="match status" value="1"/>
</dbReference>
<dbReference type="InterPro" id="IPR016024">
    <property type="entry name" value="ARM-type_fold"/>
</dbReference>
<reference evidence="2 3" key="1">
    <citation type="journal article" date="2012" name="Science">
        <title>The Paleozoic origin of enzymatic lignin decomposition reconstructed from 31 fungal genomes.</title>
        <authorList>
            <person name="Floudas D."/>
            <person name="Binder M."/>
            <person name="Riley R."/>
            <person name="Barry K."/>
            <person name="Blanchette R.A."/>
            <person name="Henrissat B."/>
            <person name="Martinez A.T."/>
            <person name="Otillar R."/>
            <person name="Spatafora J.W."/>
            <person name="Yadav J.S."/>
            <person name="Aerts A."/>
            <person name="Benoit I."/>
            <person name="Boyd A."/>
            <person name="Carlson A."/>
            <person name="Copeland A."/>
            <person name="Coutinho P.M."/>
            <person name="de Vries R.P."/>
            <person name="Ferreira P."/>
            <person name="Findley K."/>
            <person name="Foster B."/>
            <person name="Gaskell J."/>
            <person name="Glotzer D."/>
            <person name="Gorecki P."/>
            <person name="Heitman J."/>
            <person name="Hesse C."/>
            <person name="Hori C."/>
            <person name="Igarashi K."/>
            <person name="Jurgens J.A."/>
            <person name="Kallen N."/>
            <person name="Kersten P."/>
            <person name="Kohler A."/>
            <person name="Kuees U."/>
            <person name="Kumar T.K.A."/>
            <person name="Kuo A."/>
            <person name="LaButti K."/>
            <person name="Larrondo L.F."/>
            <person name="Lindquist E."/>
            <person name="Ling A."/>
            <person name="Lombard V."/>
            <person name="Lucas S."/>
            <person name="Lundell T."/>
            <person name="Martin R."/>
            <person name="McLaughlin D.J."/>
            <person name="Morgenstern I."/>
            <person name="Morin E."/>
            <person name="Murat C."/>
            <person name="Nagy L.G."/>
            <person name="Nolan M."/>
            <person name="Ohm R.A."/>
            <person name="Patyshakuliyeva A."/>
            <person name="Rokas A."/>
            <person name="Ruiz-Duenas F.J."/>
            <person name="Sabat G."/>
            <person name="Salamov A."/>
            <person name="Samejima M."/>
            <person name="Schmutz J."/>
            <person name="Slot J.C."/>
            <person name="St John F."/>
            <person name="Stenlid J."/>
            <person name="Sun H."/>
            <person name="Sun S."/>
            <person name="Syed K."/>
            <person name="Tsang A."/>
            <person name="Wiebenga A."/>
            <person name="Young D."/>
            <person name="Pisabarro A."/>
            <person name="Eastwood D.C."/>
            <person name="Martin F."/>
            <person name="Cullen D."/>
            <person name="Grigoriev I.V."/>
            <person name="Hibbett D.S."/>
        </authorList>
    </citation>
    <scope>NUCLEOTIDE SEQUENCE [LARGE SCALE GENOMIC DNA]</scope>
    <source>
        <strain evidence="2 3">MD-104</strain>
    </source>
</reference>
<feature type="domain" description="Importin N-terminal" evidence="1">
    <location>
        <begin position="26"/>
        <end position="93"/>
    </location>
</feature>
<dbReference type="Pfam" id="PF24139">
    <property type="entry name" value="TPR_TNPO3_IPO13_4th"/>
    <property type="match status" value="1"/>
</dbReference>
<dbReference type="InterPro" id="IPR011989">
    <property type="entry name" value="ARM-like"/>
</dbReference>
<dbReference type="Pfam" id="PF08389">
    <property type="entry name" value="Xpo1"/>
    <property type="match status" value="1"/>
</dbReference>
<dbReference type="Pfam" id="PF24140">
    <property type="entry name" value="TPR_TNPO3_IPO13_3rd"/>
    <property type="match status" value="1"/>
</dbReference>
<accession>A0A2H3J8A3</accession>
<dbReference type="InterPro" id="IPR051345">
    <property type="entry name" value="Importin_beta-like_NTR"/>
</dbReference>
<dbReference type="GO" id="GO:0031267">
    <property type="term" value="F:small GTPase binding"/>
    <property type="evidence" value="ECO:0007669"/>
    <property type="project" value="InterPro"/>
</dbReference>
<dbReference type="SUPFAM" id="SSF48371">
    <property type="entry name" value="ARM repeat"/>
    <property type="match status" value="1"/>
</dbReference>
<dbReference type="EMBL" id="KB467831">
    <property type="protein sequence ID" value="PCH33868.1"/>
    <property type="molecule type" value="Genomic_DNA"/>
</dbReference>
<organism evidence="2 3">
    <name type="scientific">Wolfiporia cocos (strain MD-104)</name>
    <name type="common">Brown rot fungus</name>
    <dbReference type="NCBI Taxonomy" id="742152"/>
    <lineage>
        <taxon>Eukaryota</taxon>
        <taxon>Fungi</taxon>
        <taxon>Dikarya</taxon>
        <taxon>Basidiomycota</taxon>
        <taxon>Agaricomycotina</taxon>
        <taxon>Agaricomycetes</taxon>
        <taxon>Polyporales</taxon>
        <taxon>Phaeolaceae</taxon>
        <taxon>Wolfiporia</taxon>
    </lineage>
</organism>
<dbReference type="SMART" id="SM00913">
    <property type="entry name" value="IBN_N"/>
    <property type="match status" value="1"/>
</dbReference>
<dbReference type="GO" id="GO:0006606">
    <property type="term" value="P:protein import into nucleus"/>
    <property type="evidence" value="ECO:0007669"/>
    <property type="project" value="TreeGrafter"/>
</dbReference>
<dbReference type="InterPro" id="IPR058537">
    <property type="entry name" value="TPR_TNPO3_IPO13_4th"/>
</dbReference>
<dbReference type="Gene3D" id="1.25.10.10">
    <property type="entry name" value="Leucine-rich Repeat Variant"/>
    <property type="match status" value="1"/>
</dbReference>
<dbReference type="GO" id="GO:0005737">
    <property type="term" value="C:cytoplasm"/>
    <property type="evidence" value="ECO:0007669"/>
    <property type="project" value="TreeGrafter"/>
</dbReference>
<name>A0A2H3J8A3_WOLCO</name>
<dbReference type="InterPro" id="IPR057942">
    <property type="entry name" value="TPR_TNPO3_IPO13_3rd"/>
</dbReference>
<evidence type="ECO:0000259" key="1">
    <source>
        <dbReference type="PROSITE" id="PS50166"/>
    </source>
</evidence>
<dbReference type="OMA" id="LECITSW"/>